<feature type="compositionally biased region" description="Basic and acidic residues" evidence="1">
    <location>
        <begin position="25"/>
        <end position="44"/>
    </location>
</feature>
<dbReference type="InParanoid" id="A0A482WRW3"/>
<proteinExistence type="predicted"/>
<evidence type="ECO:0000259" key="2">
    <source>
        <dbReference type="SMART" id="SM00690"/>
    </source>
</evidence>
<dbReference type="AlphaFoldDB" id="A0A482WRW3"/>
<dbReference type="PANTHER" id="PTHR31927">
    <property type="entry name" value="FI07246P-RELATED-RELATED"/>
    <property type="match status" value="1"/>
</dbReference>
<accession>A0A482WRW3</accession>
<dbReference type="GO" id="GO:0040003">
    <property type="term" value="P:chitin-based cuticle development"/>
    <property type="evidence" value="ECO:0007669"/>
    <property type="project" value="TreeGrafter"/>
</dbReference>
<gene>
    <name evidence="3" type="ORF">LSTR_LSTR010400</name>
</gene>
<keyword evidence="4" id="KW-1185">Reference proteome</keyword>
<dbReference type="OrthoDB" id="8030796at2759"/>
<name>A0A482WRW3_LAOST</name>
<dbReference type="InterPro" id="IPR004145">
    <property type="entry name" value="DUF243"/>
</dbReference>
<reference evidence="3 4" key="1">
    <citation type="journal article" date="2017" name="Gigascience">
        <title>Genome sequence of the small brown planthopper, Laodelphax striatellus.</title>
        <authorList>
            <person name="Zhu J."/>
            <person name="Jiang F."/>
            <person name="Wang X."/>
            <person name="Yang P."/>
            <person name="Bao Y."/>
            <person name="Zhao W."/>
            <person name="Wang W."/>
            <person name="Lu H."/>
            <person name="Wang Q."/>
            <person name="Cui N."/>
            <person name="Li J."/>
            <person name="Chen X."/>
            <person name="Luo L."/>
            <person name="Yu J."/>
            <person name="Kang L."/>
            <person name="Cui F."/>
        </authorList>
    </citation>
    <scope>NUCLEOTIDE SEQUENCE [LARGE SCALE GENOMIC DNA]</scope>
    <source>
        <strain evidence="3">Lst14</strain>
    </source>
</reference>
<evidence type="ECO:0000313" key="4">
    <source>
        <dbReference type="Proteomes" id="UP000291343"/>
    </source>
</evidence>
<organism evidence="3 4">
    <name type="scientific">Laodelphax striatellus</name>
    <name type="common">Small brown planthopper</name>
    <name type="synonym">Delphax striatella</name>
    <dbReference type="NCBI Taxonomy" id="195883"/>
    <lineage>
        <taxon>Eukaryota</taxon>
        <taxon>Metazoa</taxon>
        <taxon>Ecdysozoa</taxon>
        <taxon>Arthropoda</taxon>
        <taxon>Hexapoda</taxon>
        <taxon>Insecta</taxon>
        <taxon>Pterygota</taxon>
        <taxon>Neoptera</taxon>
        <taxon>Paraneoptera</taxon>
        <taxon>Hemiptera</taxon>
        <taxon>Auchenorrhyncha</taxon>
        <taxon>Fulgoroidea</taxon>
        <taxon>Delphacidae</taxon>
        <taxon>Criomorphinae</taxon>
        <taxon>Laodelphax</taxon>
    </lineage>
</organism>
<sequence>MFEVREVEERDCKWRRRRRRKQIRKKEEDKKRRKPQREEIRAAGEIREGTLSMLLTTTWAYPDAEGTLHHLGGGYGVTGGGAIGAHTGGAYLGAHGGGAGGAAPIVQKHIYVHVPPPDPDFQGPRQPVIPPPPPKKHYKIVFIKAPSYPQSLFSILCWRYRALHIFPKGRAVLEINDQQTRSSKSMALEVEHKRAK</sequence>
<dbReference type="SMART" id="SM00690">
    <property type="entry name" value="DM5"/>
    <property type="match status" value="1"/>
</dbReference>
<feature type="domain" description="DUF243" evidence="2">
    <location>
        <begin position="104"/>
        <end position="184"/>
    </location>
</feature>
<dbReference type="EMBL" id="QKKF02026463">
    <property type="protein sequence ID" value="RZF36359.1"/>
    <property type="molecule type" value="Genomic_DNA"/>
</dbReference>
<comment type="caution">
    <text evidence="3">The sequence shown here is derived from an EMBL/GenBank/DDBJ whole genome shotgun (WGS) entry which is preliminary data.</text>
</comment>
<dbReference type="Pfam" id="PF03103">
    <property type="entry name" value="DUF243"/>
    <property type="match status" value="1"/>
</dbReference>
<feature type="region of interest" description="Disordered" evidence="1">
    <location>
        <begin position="16"/>
        <end position="44"/>
    </location>
</feature>
<evidence type="ECO:0000256" key="1">
    <source>
        <dbReference type="SAM" id="MobiDB-lite"/>
    </source>
</evidence>
<dbReference type="Proteomes" id="UP000291343">
    <property type="component" value="Unassembled WGS sequence"/>
</dbReference>
<evidence type="ECO:0000313" key="3">
    <source>
        <dbReference type="EMBL" id="RZF36359.1"/>
    </source>
</evidence>
<protein>
    <recommendedName>
        <fullName evidence="2">DUF243 domain-containing protein</fullName>
    </recommendedName>
</protein>
<dbReference type="GO" id="GO:0008010">
    <property type="term" value="F:structural constituent of chitin-based larval cuticle"/>
    <property type="evidence" value="ECO:0007669"/>
    <property type="project" value="TreeGrafter"/>
</dbReference>
<dbReference type="GO" id="GO:0062129">
    <property type="term" value="C:chitin-based extracellular matrix"/>
    <property type="evidence" value="ECO:0007669"/>
    <property type="project" value="TreeGrafter"/>
</dbReference>